<accession>A0ABS3EQD6</accession>
<dbReference type="InterPro" id="IPR047611">
    <property type="entry name" value="RepABC_RepC"/>
</dbReference>
<protein>
    <submittedName>
        <fullName evidence="4">Replication initiation protein RepC</fullName>
    </submittedName>
</protein>
<dbReference type="Pfam" id="PF11800">
    <property type="entry name" value="RP-C_C"/>
    <property type="match status" value="1"/>
</dbReference>
<reference evidence="4 5" key="1">
    <citation type="submission" date="2021-03" db="EMBL/GenBank/DDBJ databases">
        <title>Whole genome sequence of Agrobacterium sp. strain Rnr.</title>
        <authorList>
            <person name="Mafakheri H."/>
            <person name="Taghavi S.M."/>
            <person name="Nemanja K."/>
            <person name="Osdaghi E."/>
        </authorList>
    </citation>
    <scope>NUCLEOTIDE SEQUENCE [LARGE SCALE GENOMIC DNA]</scope>
    <source>
        <strain evidence="4 5">Rnr</strain>
    </source>
</reference>
<dbReference type="SUPFAM" id="SSF46785">
    <property type="entry name" value="Winged helix' DNA-binding domain"/>
    <property type="match status" value="1"/>
</dbReference>
<dbReference type="CDD" id="cd00090">
    <property type="entry name" value="HTH_ARSR"/>
    <property type="match status" value="1"/>
</dbReference>
<dbReference type="InterPro" id="IPR036390">
    <property type="entry name" value="WH_DNA-bd_sf"/>
</dbReference>
<organism evidence="4 5">
    <name type="scientific">Agrobacterium burrii</name>
    <dbReference type="NCBI Taxonomy" id="2815339"/>
    <lineage>
        <taxon>Bacteria</taxon>
        <taxon>Pseudomonadati</taxon>
        <taxon>Pseudomonadota</taxon>
        <taxon>Alphaproteobacteria</taxon>
        <taxon>Hyphomicrobiales</taxon>
        <taxon>Rhizobiaceae</taxon>
        <taxon>Rhizobium/Agrobacterium group</taxon>
        <taxon>Agrobacterium</taxon>
        <taxon>Agrobacterium tumefaciens complex</taxon>
    </lineage>
</organism>
<evidence type="ECO:0000259" key="2">
    <source>
        <dbReference type="Pfam" id="PF03428"/>
    </source>
</evidence>
<name>A0ABS3EQD6_9HYPH</name>
<evidence type="ECO:0000313" key="4">
    <source>
        <dbReference type="EMBL" id="MBO0134243.1"/>
    </source>
</evidence>
<dbReference type="InterPro" id="IPR036388">
    <property type="entry name" value="WH-like_DNA-bd_sf"/>
</dbReference>
<evidence type="ECO:0000313" key="5">
    <source>
        <dbReference type="Proteomes" id="UP000664699"/>
    </source>
</evidence>
<feature type="domain" description="Plasmid replication protein C C-terminal" evidence="3">
    <location>
        <begin position="304"/>
        <end position="404"/>
    </location>
</feature>
<dbReference type="RefSeq" id="WP_207135844.1">
    <property type="nucleotide sequence ID" value="NZ_JAFLNA010000019.1"/>
</dbReference>
<comment type="caution">
    <text evidence="4">The sequence shown here is derived from an EMBL/GenBank/DDBJ whole genome shotgun (WGS) entry which is preliminary data.</text>
</comment>
<dbReference type="InterPro" id="IPR005090">
    <property type="entry name" value="RepC_N"/>
</dbReference>
<dbReference type="Proteomes" id="UP000664699">
    <property type="component" value="Unassembled WGS sequence"/>
</dbReference>
<sequence>MQTGQVTTPFGRRPATLALVKGQLAVAASTPGTRVEKWKVFRDVCETRERFGLQDRALAVLDALLTFYPDAQLDAENGLVVFPSNAQLSVRAHGITESTLRRQLGALVEAGLIQRRDSPNGKRYAHRSRDGEIEQAYGFDLSPLVARAAELALLAQDVAAERMRFRRAKEALTICRRDVRKLITAAIEEGAPGNWAHVETIYIGILGRHPRYPDRKQIEATLDEMELLRAEVLNLLEMQSETENMHGNAMLGDRHIQNSNTESINELEPRSREEQGESAPEEPHATSVPPGETKAKLEQIKTFPLGMVLRACPQIVDYGPDGGIAHWRELMTAAVVVRSMLGVSPSAYEEACNAMGPENAAVAMACILERSNFINSAGGYLRDLTKRSERGQFSLGPMLIALLKVNGETTRRVG</sequence>
<feature type="domain" description="Plasmid replication protein C N-terminal" evidence="2">
    <location>
        <begin position="13"/>
        <end position="186"/>
    </location>
</feature>
<evidence type="ECO:0000259" key="3">
    <source>
        <dbReference type="Pfam" id="PF11800"/>
    </source>
</evidence>
<feature type="region of interest" description="Disordered" evidence="1">
    <location>
        <begin position="264"/>
        <end position="294"/>
    </location>
</feature>
<dbReference type="Pfam" id="PF03428">
    <property type="entry name" value="RP-C"/>
    <property type="match status" value="1"/>
</dbReference>
<dbReference type="NCBIfam" id="NF040974">
    <property type="entry name" value="RepABC_RepC"/>
    <property type="match status" value="1"/>
</dbReference>
<proteinExistence type="predicted"/>
<dbReference type="InterPro" id="IPR021760">
    <property type="entry name" value="RepC_C"/>
</dbReference>
<gene>
    <name evidence="4" type="ORF">JZX89_26245</name>
</gene>
<keyword evidence="5" id="KW-1185">Reference proteome</keyword>
<dbReference type="NCBIfam" id="NF010396">
    <property type="entry name" value="PRK13824.1"/>
    <property type="match status" value="1"/>
</dbReference>
<dbReference type="EMBL" id="JAFLNA010000019">
    <property type="protein sequence ID" value="MBO0134243.1"/>
    <property type="molecule type" value="Genomic_DNA"/>
</dbReference>
<evidence type="ECO:0000256" key="1">
    <source>
        <dbReference type="SAM" id="MobiDB-lite"/>
    </source>
</evidence>
<dbReference type="InterPro" id="IPR011991">
    <property type="entry name" value="ArsR-like_HTH"/>
</dbReference>
<dbReference type="Gene3D" id="1.10.10.10">
    <property type="entry name" value="Winged helix-like DNA-binding domain superfamily/Winged helix DNA-binding domain"/>
    <property type="match status" value="1"/>
</dbReference>